<comment type="caution">
    <text evidence="2">The sequence shown here is derived from an EMBL/GenBank/DDBJ whole genome shotgun (WGS) entry which is preliminary data.</text>
</comment>
<gene>
    <name evidence="2" type="ORF">K0M31_000326</name>
</gene>
<accession>A0AA40GD94</accession>
<dbReference type="Proteomes" id="UP001177670">
    <property type="component" value="Unassembled WGS sequence"/>
</dbReference>
<evidence type="ECO:0000256" key="1">
    <source>
        <dbReference type="SAM" id="MobiDB-lite"/>
    </source>
</evidence>
<keyword evidence="3" id="KW-1185">Reference proteome</keyword>
<protein>
    <submittedName>
        <fullName evidence="2">Uncharacterized protein</fullName>
    </submittedName>
</protein>
<feature type="compositionally biased region" description="Basic residues" evidence="1">
    <location>
        <begin position="82"/>
        <end position="92"/>
    </location>
</feature>
<dbReference type="EMBL" id="JAHYIQ010000001">
    <property type="protein sequence ID" value="KAK1135747.1"/>
    <property type="molecule type" value="Genomic_DNA"/>
</dbReference>
<dbReference type="AlphaFoldDB" id="A0AA40GD94"/>
<sequence length="98" mass="10818">MELGKEIGRCGLATAAETAPQTASDGRSAAATDHQKVRTNKKKNETNKQTKKNSNRLASRPFHVTSATRKRLSGNGTIERSIRKKKKKANIRKKTELS</sequence>
<evidence type="ECO:0000313" key="2">
    <source>
        <dbReference type="EMBL" id="KAK1135747.1"/>
    </source>
</evidence>
<organism evidence="2 3">
    <name type="scientific">Melipona bicolor</name>
    <dbReference type="NCBI Taxonomy" id="60889"/>
    <lineage>
        <taxon>Eukaryota</taxon>
        <taxon>Metazoa</taxon>
        <taxon>Ecdysozoa</taxon>
        <taxon>Arthropoda</taxon>
        <taxon>Hexapoda</taxon>
        <taxon>Insecta</taxon>
        <taxon>Pterygota</taxon>
        <taxon>Neoptera</taxon>
        <taxon>Endopterygota</taxon>
        <taxon>Hymenoptera</taxon>
        <taxon>Apocrita</taxon>
        <taxon>Aculeata</taxon>
        <taxon>Apoidea</taxon>
        <taxon>Anthophila</taxon>
        <taxon>Apidae</taxon>
        <taxon>Melipona</taxon>
    </lineage>
</organism>
<feature type="region of interest" description="Disordered" evidence="1">
    <location>
        <begin position="16"/>
        <end position="98"/>
    </location>
</feature>
<evidence type="ECO:0000313" key="3">
    <source>
        <dbReference type="Proteomes" id="UP001177670"/>
    </source>
</evidence>
<proteinExistence type="predicted"/>
<name>A0AA40GD94_9HYME</name>
<reference evidence="2" key="1">
    <citation type="submission" date="2021-10" db="EMBL/GenBank/DDBJ databases">
        <title>Melipona bicolor Genome sequencing and assembly.</title>
        <authorList>
            <person name="Araujo N.S."/>
            <person name="Arias M.C."/>
        </authorList>
    </citation>
    <scope>NUCLEOTIDE SEQUENCE</scope>
    <source>
        <strain evidence="2">USP_2M_L1-L4_2017</strain>
        <tissue evidence="2">Whole body</tissue>
    </source>
</reference>